<accession>H0EA39</accession>
<dbReference type="SUPFAM" id="SSF53335">
    <property type="entry name" value="S-adenosyl-L-methionine-dependent methyltransferases"/>
    <property type="match status" value="1"/>
</dbReference>
<evidence type="ECO:0008006" key="3">
    <source>
        <dbReference type="Google" id="ProtNLM"/>
    </source>
</evidence>
<dbReference type="Proteomes" id="UP000005143">
    <property type="component" value="Unassembled WGS sequence"/>
</dbReference>
<name>H0EA39_9ACTN</name>
<gene>
    <name evidence="1" type="ORF">PAI11_37120</name>
</gene>
<organism evidence="1 2">
    <name type="scientific">Patulibacter medicamentivorans</name>
    <dbReference type="NCBI Taxonomy" id="1097667"/>
    <lineage>
        <taxon>Bacteria</taxon>
        <taxon>Bacillati</taxon>
        <taxon>Actinomycetota</taxon>
        <taxon>Thermoleophilia</taxon>
        <taxon>Solirubrobacterales</taxon>
        <taxon>Patulibacteraceae</taxon>
        <taxon>Patulibacter</taxon>
    </lineage>
</organism>
<evidence type="ECO:0000313" key="1">
    <source>
        <dbReference type="EMBL" id="EHN09477.1"/>
    </source>
</evidence>
<sequence>MRALLERSGRYRLAHLDRERLVERWYHSPIPEWERLPAETWTRRHPMPGVAWDPAPGLELLEGPLRPLLAEFAPPEIPGTTAAERAALLVFYDGLDGATWHALLRHVRPRRVVELGSGVSTLIAAAALERNAADGAPAELRVFDPYPRAPTEAGIGHGRLERIPAERVPLEVFDELAAGDVLFVDTTHVVTTGGDVVRIFLEILPRLAPGVLVHVHDVLLPYDYHRMWFESGWYWNEQYLVQALLQGNPEWEVVLPNHHLHRDHEDAVRAAVAAYDPAKQPSALWLRRRVAGERGSLAERLRAPR</sequence>
<keyword evidence="2" id="KW-1185">Reference proteome</keyword>
<evidence type="ECO:0000313" key="2">
    <source>
        <dbReference type="Proteomes" id="UP000005143"/>
    </source>
</evidence>
<comment type="caution">
    <text evidence="1">The sequence shown here is derived from an EMBL/GenBank/DDBJ whole genome shotgun (WGS) entry which is preliminary data.</text>
</comment>
<dbReference type="Gene3D" id="3.40.50.150">
    <property type="entry name" value="Vaccinia Virus protein VP39"/>
    <property type="match status" value="1"/>
</dbReference>
<dbReference type="PATRIC" id="fig|1097667.3.peg.3681"/>
<dbReference type="EMBL" id="AGUD01000287">
    <property type="protein sequence ID" value="EHN09477.1"/>
    <property type="molecule type" value="Genomic_DNA"/>
</dbReference>
<dbReference type="Pfam" id="PF13578">
    <property type="entry name" value="Methyltransf_24"/>
    <property type="match status" value="1"/>
</dbReference>
<protein>
    <recommendedName>
        <fullName evidence="3">Class I SAM-dependent methyltransferase</fullName>
    </recommendedName>
</protein>
<reference evidence="1 2" key="1">
    <citation type="journal article" date="2013" name="Biodegradation">
        <title>Quantitative proteomic analysis of ibuprofen-degrading Patulibacter sp. strain I11.</title>
        <authorList>
            <person name="Almeida B."/>
            <person name="Kjeldal H."/>
            <person name="Lolas I."/>
            <person name="Knudsen A.D."/>
            <person name="Carvalho G."/>
            <person name="Nielsen K.L."/>
            <person name="Barreto Crespo M.T."/>
            <person name="Stensballe A."/>
            <person name="Nielsen J.L."/>
        </authorList>
    </citation>
    <scope>NUCLEOTIDE SEQUENCE [LARGE SCALE GENOMIC DNA]</scope>
    <source>
        <strain evidence="1 2">I11</strain>
    </source>
</reference>
<dbReference type="AlphaFoldDB" id="H0EA39"/>
<proteinExistence type="predicted"/>
<dbReference type="InterPro" id="IPR029063">
    <property type="entry name" value="SAM-dependent_MTases_sf"/>
</dbReference>